<evidence type="ECO:0000256" key="1">
    <source>
        <dbReference type="SAM" id="Coils"/>
    </source>
</evidence>
<evidence type="ECO:0000313" key="4">
    <source>
        <dbReference type="Proteomes" id="UP001175228"/>
    </source>
</evidence>
<gene>
    <name evidence="3" type="ORF">EDD18DRAFT_1124845</name>
</gene>
<keyword evidence="4" id="KW-1185">Reference proteome</keyword>
<name>A0AA39QQS0_9AGAR</name>
<feature type="region of interest" description="Disordered" evidence="2">
    <location>
        <begin position="606"/>
        <end position="628"/>
    </location>
</feature>
<organism evidence="3 4">
    <name type="scientific">Armillaria luteobubalina</name>
    <dbReference type="NCBI Taxonomy" id="153913"/>
    <lineage>
        <taxon>Eukaryota</taxon>
        <taxon>Fungi</taxon>
        <taxon>Dikarya</taxon>
        <taxon>Basidiomycota</taxon>
        <taxon>Agaricomycotina</taxon>
        <taxon>Agaricomycetes</taxon>
        <taxon>Agaricomycetidae</taxon>
        <taxon>Agaricales</taxon>
        <taxon>Marasmiineae</taxon>
        <taxon>Physalacriaceae</taxon>
        <taxon>Armillaria</taxon>
    </lineage>
</organism>
<evidence type="ECO:0000313" key="3">
    <source>
        <dbReference type="EMBL" id="KAK0506724.1"/>
    </source>
</evidence>
<reference evidence="3" key="1">
    <citation type="submission" date="2023-06" db="EMBL/GenBank/DDBJ databases">
        <authorList>
            <consortium name="Lawrence Berkeley National Laboratory"/>
            <person name="Ahrendt S."/>
            <person name="Sahu N."/>
            <person name="Indic B."/>
            <person name="Wong-Bajracharya J."/>
            <person name="Merenyi Z."/>
            <person name="Ke H.-M."/>
            <person name="Monk M."/>
            <person name="Kocsube S."/>
            <person name="Drula E."/>
            <person name="Lipzen A."/>
            <person name="Balint B."/>
            <person name="Henrissat B."/>
            <person name="Andreopoulos B."/>
            <person name="Martin F.M."/>
            <person name="Harder C.B."/>
            <person name="Rigling D."/>
            <person name="Ford K.L."/>
            <person name="Foster G.D."/>
            <person name="Pangilinan J."/>
            <person name="Papanicolaou A."/>
            <person name="Barry K."/>
            <person name="LaButti K."/>
            <person name="Viragh M."/>
            <person name="Koriabine M."/>
            <person name="Yan M."/>
            <person name="Riley R."/>
            <person name="Champramary S."/>
            <person name="Plett K.L."/>
            <person name="Tsai I.J."/>
            <person name="Slot J."/>
            <person name="Sipos G."/>
            <person name="Plett J."/>
            <person name="Nagy L.G."/>
            <person name="Grigoriev I.V."/>
        </authorList>
    </citation>
    <scope>NUCLEOTIDE SEQUENCE</scope>
    <source>
        <strain evidence="3">HWK02</strain>
    </source>
</reference>
<dbReference type="AlphaFoldDB" id="A0AA39QQS0"/>
<feature type="coiled-coil region" evidence="1">
    <location>
        <begin position="652"/>
        <end position="686"/>
    </location>
</feature>
<protein>
    <submittedName>
        <fullName evidence="3">Uncharacterized protein</fullName>
    </submittedName>
</protein>
<sequence length="717" mass="81312">MATVPGTMWADRTTTKIQIPHRNVPNHVGAPAGGSNFDAPLVDKDAPPVNDVQMEPSECLLTPESPASTRQLRQNKFSSLYNAGPGEDQDQWLTKLRNLYLGMTPERQEELVRKNSKESKWGDTWCGMVFLSIRRTPNRQLVKHEVRHVKIRYWDLVPTAAYKPCDNCAVLGVVCEYGNRKTTRSCRECRLEGKPCQQLPLDDPFDDEDEIVNDELETNIRTGEPKSPQTSLSGFKRGRPSNAQMIFLDIYNSGCDAPSSENLWINDMFDAYTQMTRRQQEDLANACRKHDSEKWVNVLAGIVHINIRAREERPLIGTTVLNADISGWDVHPTYNEMRCKGCAADDINCEFAIQNADRLGCRECLIVGRECVDFHRPEPTGRTLRSRAETPAVQDQSGLETLTTRLRSAKSHIDAVKATPSPQIQAATKRNMLRIPPAASSSQQDAAPKHPGRISLLIPLDPIPPSEDGSDNNGDEGSISMGPPTFNLPVTFTPNGLTFAPGALESLSRQATPAPSFALASAFRSPEPPSKRSRIDLDGRDVRYYTPMPVDEPPLYHKEEKLIERMEREVSRKDRELERKDQEYEELREKMKVEREGLLLLQGALEKDKEDRAQQREREREVGEMEREKERAAWRDASEAWKKEKESFTRDIENWKLKVEEICAERDKLKAEMDNMQADNDRDEGSLEDIVRTLQEIRARRKAVKKVKATAVDDQSL</sequence>
<feature type="compositionally biased region" description="Low complexity" evidence="2">
    <location>
        <begin position="437"/>
        <end position="446"/>
    </location>
</feature>
<feature type="region of interest" description="Disordered" evidence="2">
    <location>
        <begin position="437"/>
        <end position="487"/>
    </location>
</feature>
<proteinExistence type="predicted"/>
<dbReference type="Proteomes" id="UP001175228">
    <property type="component" value="Unassembled WGS sequence"/>
</dbReference>
<keyword evidence="1" id="KW-0175">Coiled coil</keyword>
<evidence type="ECO:0000256" key="2">
    <source>
        <dbReference type="SAM" id="MobiDB-lite"/>
    </source>
</evidence>
<accession>A0AA39QQS0</accession>
<dbReference type="EMBL" id="JAUEPU010000001">
    <property type="protein sequence ID" value="KAK0506724.1"/>
    <property type="molecule type" value="Genomic_DNA"/>
</dbReference>
<feature type="coiled-coil region" evidence="1">
    <location>
        <begin position="556"/>
        <end position="597"/>
    </location>
</feature>
<comment type="caution">
    <text evidence="3">The sequence shown here is derived from an EMBL/GenBank/DDBJ whole genome shotgun (WGS) entry which is preliminary data.</text>
</comment>